<name>A0ABT1LJ12_9HYPH</name>
<organism evidence="9 10">
    <name type="scientific">Alsobacter ponti</name>
    <dbReference type="NCBI Taxonomy" id="2962936"/>
    <lineage>
        <taxon>Bacteria</taxon>
        <taxon>Pseudomonadati</taxon>
        <taxon>Pseudomonadota</taxon>
        <taxon>Alphaproteobacteria</taxon>
        <taxon>Hyphomicrobiales</taxon>
        <taxon>Alsobacteraceae</taxon>
        <taxon>Alsobacter</taxon>
    </lineage>
</organism>
<keyword evidence="3 7" id="KW-0547">Nucleotide-binding</keyword>
<evidence type="ECO:0000256" key="4">
    <source>
        <dbReference type="ARBA" id="ARBA00022833"/>
    </source>
</evidence>
<dbReference type="InterPro" id="IPR049940">
    <property type="entry name" value="GluQ/Sye"/>
</dbReference>
<evidence type="ECO:0000256" key="7">
    <source>
        <dbReference type="RuleBase" id="RU363037"/>
    </source>
</evidence>
<dbReference type="NCBIfam" id="NF004315">
    <property type="entry name" value="PRK05710.1-4"/>
    <property type="match status" value="1"/>
</dbReference>
<dbReference type="Gene3D" id="3.40.50.620">
    <property type="entry name" value="HUPs"/>
    <property type="match status" value="1"/>
</dbReference>
<reference evidence="9 10" key="1">
    <citation type="submission" date="2022-07" db="EMBL/GenBank/DDBJ databases">
        <authorList>
            <person name="Li W.-J."/>
            <person name="Deng Q.-Q."/>
        </authorList>
    </citation>
    <scope>NUCLEOTIDE SEQUENCE [LARGE SCALE GENOMIC DNA]</scope>
    <source>
        <strain evidence="9 10">SYSU M60028</strain>
    </source>
</reference>
<evidence type="ECO:0000256" key="3">
    <source>
        <dbReference type="ARBA" id="ARBA00022741"/>
    </source>
</evidence>
<evidence type="ECO:0000313" key="9">
    <source>
        <dbReference type="EMBL" id="MCP8941128.1"/>
    </source>
</evidence>
<keyword evidence="10" id="KW-1185">Reference proteome</keyword>
<keyword evidence="6 7" id="KW-0030">Aminoacyl-tRNA synthetase</keyword>
<dbReference type="Pfam" id="PF00749">
    <property type="entry name" value="tRNA-synt_1c"/>
    <property type="match status" value="1"/>
</dbReference>
<evidence type="ECO:0000256" key="6">
    <source>
        <dbReference type="ARBA" id="ARBA00023146"/>
    </source>
</evidence>
<evidence type="ECO:0000313" key="10">
    <source>
        <dbReference type="Proteomes" id="UP001205890"/>
    </source>
</evidence>
<accession>A0ABT1LJ12</accession>
<dbReference type="EC" id="6.1.1.-" evidence="9"/>
<dbReference type="Proteomes" id="UP001205890">
    <property type="component" value="Unassembled WGS sequence"/>
</dbReference>
<evidence type="ECO:0000256" key="5">
    <source>
        <dbReference type="ARBA" id="ARBA00022840"/>
    </source>
</evidence>
<keyword evidence="7" id="KW-0648">Protein biosynthesis</keyword>
<gene>
    <name evidence="9" type="primary">gluQRS</name>
    <name evidence="9" type="ORF">NK718_21620</name>
</gene>
<dbReference type="GO" id="GO:0016874">
    <property type="term" value="F:ligase activity"/>
    <property type="evidence" value="ECO:0007669"/>
    <property type="project" value="UniProtKB-KW"/>
</dbReference>
<dbReference type="PRINTS" id="PR00987">
    <property type="entry name" value="TRNASYNTHGLU"/>
</dbReference>
<evidence type="ECO:0000256" key="2">
    <source>
        <dbReference type="ARBA" id="ARBA00022723"/>
    </source>
</evidence>
<keyword evidence="5 7" id="KW-0067">ATP-binding</keyword>
<feature type="domain" description="Glutamyl/glutaminyl-tRNA synthetase class Ib catalytic" evidence="8">
    <location>
        <begin position="7"/>
        <end position="280"/>
    </location>
</feature>
<evidence type="ECO:0000259" key="8">
    <source>
        <dbReference type="Pfam" id="PF00749"/>
    </source>
</evidence>
<dbReference type="InterPro" id="IPR020058">
    <property type="entry name" value="Glu/Gln-tRNA-synth_Ib_cat-dom"/>
</dbReference>
<proteinExistence type="inferred from homology"/>
<keyword evidence="4" id="KW-0862">Zinc</keyword>
<dbReference type="PANTHER" id="PTHR43311">
    <property type="entry name" value="GLUTAMATE--TRNA LIGASE"/>
    <property type="match status" value="1"/>
</dbReference>
<dbReference type="RefSeq" id="WP_254746702.1">
    <property type="nucleotide sequence ID" value="NZ_JANCLU010000039.1"/>
</dbReference>
<protein>
    <submittedName>
        <fullName evidence="9">tRNA glutamyl-Q(34) synthetase GluQRS</fullName>
        <ecNumber evidence="9">6.1.1.-</ecNumber>
    </submittedName>
</protein>
<evidence type="ECO:0000256" key="1">
    <source>
        <dbReference type="ARBA" id="ARBA00022598"/>
    </source>
</evidence>
<comment type="similarity">
    <text evidence="7">Belongs to the class-I aminoacyl-tRNA synthetase family.</text>
</comment>
<dbReference type="PANTHER" id="PTHR43311:SF1">
    <property type="entry name" value="GLUTAMYL-Q TRNA(ASP) SYNTHETASE"/>
    <property type="match status" value="1"/>
</dbReference>
<keyword evidence="1 7" id="KW-0436">Ligase</keyword>
<dbReference type="InterPro" id="IPR001412">
    <property type="entry name" value="aa-tRNA-synth_I_CS"/>
</dbReference>
<dbReference type="InterPro" id="IPR000924">
    <property type="entry name" value="Glu/Gln-tRNA-synth"/>
</dbReference>
<keyword evidence="2" id="KW-0479">Metal-binding</keyword>
<dbReference type="InterPro" id="IPR014729">
    <property type="entry name" value="Rossmann-like_a/b/a_fold"/>
</dbReference>
<dbReference type="PROSITE" id="PS00178">
    <property type="entry name" value="AA_TRNA_LIGASE_I"/>
    <property type="match status" value="1"/>
</dbReference>
<dbReference type="SUPFAM" id="SSF52374">
    <property type="entry name" value="Nucleotidylyl transferase"/>
    <property type="match status" value="1"/>
</dbReference>
<comment type="caution">
    <text evidence="9">The sequence shown here is derived from an EMBL/GenBank/DDBJ whole genome shotgun (WGS) entry which is preliminary data.</text>
</comment>
<dbReference type="EMBL" id="JANCLU010000039">
    <property type="protein sequence ID" value="MCP8941128.1"/>
    <property type="molecule type" value="Genomic_DNA"/>
</dbReference>
<sequence length="300" mass="32814">MPQPVFRFAPSPNGWLHLGHAASALLNAELARRMGGRFLLRIEDIDAQRSRPEFEAGVYEDLAWLGLSWEKPVLRQSEHMARYAAALETLKARGLLYPCFCTRAQAARFAAEKGADWPRDPDGAPLHAGPCRALPAAERARRIADGEPHAWRLAMDAALADAPGPLTWTDWNPDTGATRLVEARPVAWGDAVLGRKDAPTSYHLAVVLDDALQGVTHVVRGADLEAATDLHRLLQALFGLPTPVYHHHPLLLDADGRKLAKSLDSTPLRQLRAEGVTPEEARARIGWFSVRPGSSARPSS</sequence>